<dbReference type="InterPro" id="IPR008271">
    <property type="entry name" value="Ser/Thr_kinase_AS"/>
</dbReference>
<evidence type="ECO:0000256" key="5">
    <source>
        <dbReference type="ARBA" id="ARBA00022777"/>
    </source>
</evidence>
<evidence type="ECO:0000256" key="1">
    <source>
        <dbReference type="ARBA" id="ARBA00010886"/>
    </source>
</evidence>
<dbReference type="PROSITE" id="PS50011">
    <property type="entry name" value="PROTEIN_KINASE_DOM"/>
    <property type="match status" value="1"/>
</dbReference>
<feature type="compositionally biased region" description="Low complexity" evidence="8">
    <location>
        <begin position="300"/>
        <end position="312"/>
    </location>
</feature>
<accession>A0A087C1M5</accession>
<dbReference type="EC" id="2.7.11.1" evidence="2"/>
<dbReference type="Gene3D" id="3.30.200.20">
    <property type="entry name" value="Phosphorylase Kinase, domain 1"/>
    <property type="match status" value="1"/>
</dbReference>
<dbReference type="Pfam" id="PF00069">
    <property type="entry name" value="Pkinase"/>
    <property type="match status" value="1"/>
</dbReference>
<evidence type="ECO:0000259" key="10">
    <source>
        <dbReference type="PROSITE" id="PS50011"/>
    </source>
</evidence>
<feature type="transmembrane region" description="Helical" evidence="9">
    <location>
        <begin position="591"/>
        <end position="609"/>
    </location>
</feature>
<keyword evidence="12" id="KW-1185">Reference proteome</keyword>
<keyword evidence="4 7" id="KW-0547">Nucleotide-binding</keyword>
<evidence type="ECO:0000256" key="9">
    <source>
        <dbReference type="SAM" id="Phobius"/>
    </source>
</evidence>
<evidence type="ECO:0000256" key="8">
    <source>
        <dbReference type="SAM" id="MobiDB-lite"/>
    </source>
</evidence>
<protein>
    <recommendedName>
        <fullName evidence="2">non-specific serine/threonine protein kinase</fullName>
        <ecNumber evidence="2">2.7.11.1</ecNumber>
    </recommendedName>
</protein>
<dbReference type="STRING" id="1437603.GCA_000771525_00407"/>
<feature type="domain" description="Protein kinase" evidence="10">
    <location>
        <begin position="18"/>
        <end position="281"/>
    </location>
</feature>
<evidence type="ECO:0000256" key="2">
    <source>
        <dbReference type="ARBA" id="ARBA00012513"/>
    </source>
</evidence>
<dbReference type="InterPro" id="IPR011009">
    <property type="entry name" value="Kinase-like_dom_sf"/>
</dbReference>
<keyword evidence="5 11" id="KW-0418">Kinase</keyword>
<feature type="region of interest" description="Disordered" evidence="8">
    <location>
        <begin position="287"/>
        <end position="332"/>
    </location>
</feature>
<dbReference type="eggNOG" id="COG0515">
    <property type="taxonomic scope" value="Bacteria"/>
</dbReference>
<dbReference type="Proteomes" id="UP000029082">
    <property type="component" value="Unassembled WGS sequence"/>
</dbReference>
<dbReference type="InterPro" id="IPR000719">
    <property type="entry name" value="Prot_kinase_dom"/>
</dbReference>
<feature type="region of interest" description="Disordered" evidence="8">
    <location>
        <begin position="411"/>
        <end position="441"/>
    </location>
</feature>
<dbReference type="GO" id="GO:0005524">
    <property type="term" value="F:ATP binding"/>
    <property type="evidence" value="ECO:0007669"/>
    <property type="project" value="UniProtKB-UniRule"/>
</dbReference>
<keyword evidence="3 11" id="KW-0808">Transferase</keyword>
<feature type="transmembrane region" description="Helical" evidence="9">
    <location>
        <begin position="566"/>
        <end position="585"/>
    </location>
</feature>
<dbReference type="InterPro" id="IPR017441">
    <property type="entry name" value="Protein_kinase_ATP_BS"/>
</dbReference>
<evidence type="ECO:0000256" key="7">
    <source>
        <dbReference type="PROSITE-ProRule" id="PRU10141"/>
    </source>
</evidence>
<evidence type="ECO:0000313" key="12">
    <source>
        <dbReference type="Proteomes" id="UP000029082"/>
    </source>
</evidence>
<dbReference type="GO" id="GO:0004674">
    <property type="term" value="F:protein serine/threonine kinase activity"/>
    <property type="evidence" value="ECO:0007669"/>
    <property type="project" value="UniProtKB-EC"/>
</dbReference>
<evidence type="ECO:0000256" key="6">
    <source>
        <dbReference type="ARBA" id="ARBA00022840"/>
    </source>
</evidence>
<dbReference type="PANTHER" id="PTHR43671:SF13">
    <property type="entry name" value="SERINE_THREONINE-PROTEIN KINASE NEK2"/>
    <property type="match status" value="1"/>
</dbReference>
<feature type="binding site" evidence="7">
    <location>
        <position position="46"/>
    </location>
    <ligand>
        <name>ATP</name>
        <dbReference type="ChEBI" id="CHEBI:30616"/>
    </ligand>
</feature>
<organism evidence="11 12">
    <name type="scientific">Bifidobacterium mongoliense DSM 21395</name>
    <dbReference type="NCBI Taxonomy" id="1437603"/>
    <lineage>
        <taxon>Bacteria</taxon>
        <taxon>Bacillati</taxon>
        <taxon>Actinomycetota</taxon>
        <taxon>Actinomycetes</taxon>
        <taxon>Bifidobacteriales</taxon>
        <taxon>Bifidobacteriaceae</taxon>
        <taxon>Bifidobacterium</taxon>
    </lineage>
</organism>
<evidence type="ECO:0000256" key="4">
    <source>
        <dbReference type="ARBA" id="ARBA00022741"/>
    </source>
</evidence>
<keyword evidence="9" id="KW-0472">Membrane</keyword>
<gene>
    <name evidence="11" type="ORF">BMON_1272</name>
</gene>
<dbReference type="PANTHER" id="PTHR43671">
    <property type="entry name" value="SERINE/THREONINE-PROTEIN KINASE NEK"/>
    <property type="match status" value="1"/>
</dbReference>
<evidence type="ECO:0000256" key="3">
    <source>
        <dbReference type="ARBA" id="ARBA00022679"/>
    </source>
</evidence>
<evidence type="ECO:0000313" key="11">
    <source>
        <dbReference type="EMBL" id="KFI77175.1"/>
    </source>
</evidence>
<feature type="transmembrane region" description="Helical" evidence="9">
    <location>
        <begin position="462"/>
        <end position="494"/>
    </location>
</feature>
<keyword evidence="9" id="KW-1133">Transmembrane helix</keyword>
<reference evidence="11 12" key="1">
    <citation type="submission" date="2014-03" db="EMBL/GenBank/DDBJ databases">
        <title>Genomics of Bifidobacteria.</title>
        <authorList>
            <person name="Ventura M."/>
            <person name="Milani C."/>
            <person name="Lugli G.A."/>
        </authorList>
    </citation>
    <scope>NUCLEOTIDE SEQUENCE [LARGE SCALE GENOMIC DNA]</scope>
    <source>
        <strain evidence="11 12">DSM 21395</strain>
    </source>
</reference>
<feature type="compositionally biased region" description="Pro residues" evidence="8">
    <location>
        <begin position="420"/>
        <end position="439"/>
    </location>
</feature>
<dbReference type="AlphaFoldDB" id="A0A087C1M5"/>
<dbReference type="PROSITE" id="PS00108">
    <property type="entry name" value="PROTEIN_KINASE_ST"/>
    <property type="match status" value="1"/>
</dbReference>
<dbReference type="CDD" id="cd14014">
    <property type="entry name" value="STKc_PknB_like"/>
    <property type="match status" value="1"/>
</dbReference>
<dbReference type="SMART" id="SM00220">
    <property type="entry name" value="S_TKc"/>
    <property type="match status" value="1"/>
</dbReference>
<feature type="transmembrane region" description="Helical" evidence="9">
    <location>
        <begin position="537"/>
        <end position="559"/>
    </location>
</feature>
<proteinExistence type="inferred from homology"/>
<name>A0A087C1M5_9BIFI</name>
<dbReference type="SUPFAM" id="SSF56112">
    <property type="entry name" value="Protein kinase-like (PK-like)"/>
    <property type="match status" value="1"/>
</dbReference>
<dbReference type="OrthoDB" id="9762169at2"/>
<dbReference type="EMBL" id="JGZE01000009">
    <property type="protein sequence ID" value="KFI77175.1"/>
    <property type="molecule type" value="Genomic_DNA"/>
</dbReference>
<keyword evidence="6 7" id="KW-0067">ATP-binding</keyword>
<dbReference type="PROSITE" id="PS00107">
    <property type="entry name" value="PROTEIN_KINASE_ATP"/>
    <property type="match status" value="1"/>
</dbReference>
<dbReference type="InterPro" id="IPR050660">
    <property type="entry name" value="NEK_Ser/Thr_kinase"/>
</dbReference>
<comment type="caution">
    <text evidence="11">The sequence shown here is derived from an EMBL/GenBank/DDBJ whole genome shotgun (WGS) entry which is preliminary data.</text>
</comment>
<keyword evidence="9" id="KW-0812">Transmembrane</keyword>
<dbReference type="Gene3D" id="1.10.510.10">
    <property type="entry name" value="Transferase(Phosphotransferase) domain 1"/>
    <property type="match status" value="1"/>
</dbReference>
<comment type="similarity">
    <text evidence="1">Belongs to the protein kinase superfamily. NEK Ser/Thr protein kinase family. NIMA subfamily.</text>
</comment>
<sequence>MSDLTAFDLQPGDTVGGYVLLSRLGSGAMGSVWKVRDDGGQVYAMKMLRDSLGEDGSPDGRSREEITARERLRREAMALRRINHPGVCGIVDMELDDALAFIITEFIEGNNLRQDVAANGRYVGDDLERLAGKLIDAVQAVHAAGIVHRDIKPTNVMIAASGPKLVDFGIAMGEGENHVTRTGLVMGTPGFIAPEIIEGEESTEATDWWSVASVLGFAATGRPVFGVKPMMTVLEREASGNADLSGLPPTTMRAIKAALDPDPRRRISPNDLVQAITTDALDPNAWHDAGADPFGTYPTGGADDAASGNDDTAVVRPFDDAEPKSSAADDATTKLIDDNPRRQWRNDETVAFAPTPQDDATTTIDGTQVLGAGPMNEVPADDGATGTAVMPVTPVTPADATVPQILPPTSRPPNATAVYPPEPAVQPASQPPLQPPTPYAEPLQPLDLLNRRIGTYRRRGRLAIGVLTAPLALLAACLPCVALIVVAVIAWLLLTAGCNARAQFARESRHHGERHGADGVIRVASLPWHMVRSLPGAVLRTVVPAALLALGTAVGVFVLQRPMVLLRLLWGPVWGSWAVAVPILIERPLSLSGLALGMAMALGWAMVAFGDHAETMRLGAGALAGAGRSAALLDNEATAPHADAAQRAADRRIQGPSVGLKGSRLGMAGGDAAALRGLGRDHRHGAGHRMVAPHDDLRLRSKLCARSESPTGERPVWFIGQYDGHRQTHGRRTTTM</sequence>